<comment type="function">
    <text evidence="2">This enzyme scavenges exogenous and endogenous cytidine and 2'-deoxycytidine for UMP synthesis.</text>
</comment>
<dbReference type="GO" id="GO:0072527">
    <property type="term" value="P:pyrimidine-containing compound metabolic process"/>
    <property type="evidence" value="ECO:0007669"/>
    <property type="project" value="UniProtKB-ARBA"/>
</dbReference>
<proteinExistence type="inferred from homology"/>
<evidence type="ECO:0000256" key="3">
    <source>
        <dbReference type="ARBA" id="ARBA00006576"/>
    </source>
</evidence>
<evidence type="ECO:0000256" key="5">
    <source>
        <dbReference type="ARBA" id="ARBA00022723"/>
    </source>
</evidence>
<evidence type="ECO:0000256" key="4">
    <source>
        <dbReference type="ARBA" id="ARBA00012783"/>
    </source>
</evidence>
<dbReference type="InterPro" id="IPR016193">
    <property type="entry name" value="Cytidine_deaminase-like"/>
</dbReference>
<comment type="catalytic activity">
    <reaction evidence="9">
        <text>cytidine + H2O + H(+) = uridine + NH4(+)</text>
        <dbReference type="Rhea" id="RHEA:16069"/>
        <dbReference type="ChEBI" id="CHEBI:15377"/>
        <dbReference type="ChEBI" id="CHEBI:15378"/>
        <dbReference type="ChEBI" id="CHEBI:16704"/>
        <dbReference type="ChEBI" id="CHEBI:17562"/>
        <dbReference type="ChEBI" id="CHEBI:28938"/>
        <dbReference type="EC" id="3.5.4.5"/>
    </reaction>
</comment>
<dbReference type="PANTHER" id="PTHR11644:SF2">
    <property type="entry name" value="CYTIDINE DEAMINASE"/>
    <property type="match status" value="1"/>
</dbReference>
<evidence type="ECO:0000256" key="2">
    <source>
        <dbReference type="ARBA" id="ARBA00003949"/>
    </source>
</evidence>
<dbReference type="OrthoDB" id="414540at2759"/>
<dbReference type="SUPFAM" id="SSF53927">
    <property type="entry name" value="Cytidine deaminase-like"/>
    <property type="match status" value="1"/>
</dbReference>
<keyword evidence="6" id="KW-0378">Hydrolase</keyword>
<protein>
    <recommendedName>
        <fullName evidence="4">cytidine deaminase</fullName>
        <ecNumber evidence="4">3.5.4.5</ecNumber>
    </recommendedName>
    <alternativeName>
        <fullName evidence="8">Cytidine aminohydrolase</fullName>
    </alternativeName>
</protein>
<dbReference type="GO" id="GO:0005829">
    <property type="term" value="C:cytosol"/>
    <property type="evidence" value="ECO:0007669"/>
    <property type="project" value="TreeGrafter"/>
</dbReference>
<dbReference type="PROSITE" id="PS51747">
    <property type="entry name" value="CYT_DCMP_DEAMINASES_2"/>
    <property type="match status" value="1"/>
</dbReference>
<dbReference type="GO" id="GO:0008270">
    <property type="term" value="F:zinc ion binding"/>
    <property type="evidence" value="ECO:0007669"/>
    <property type="project" value="TreeGrafter"/>
</dbReference>
<evidence type="ECO:0000256" key="6">
    <source>
        <dbReference type="ARBA" id="ARBA00022801"/>
    </source>
</evidence>
<dbReference type="Gene3D" id="3.40.140.10">
    <property type="entry name" value="Cytidine Deaminase, domain 2"/>
    <property type="match status" value="1"/>
</dbReference>
<evidence type="ECO:0000256" key="1">
    <source>
        <dbReference type="ARBA" id="ARBA00001947"/>
    </source>
</evidence>
<dbReference type="Proteomes" id="UP000792457">
    <property type="component" value="Unassembled WGS sequence"/>
</dbReference>
<dbReference type="EC" id="3.5.4.5" evidence="4"/>
<dbReference type="AlphaFoldDB" id="A0A8K0K4T3"/>
<reference evidence="11" key="1">
    <citation type="submission" date="2013-04" db="EMBL/GenBank/DDBJ databases">
        <authorList>
            <person name="Qu J."/>
            <person name="Murali S.C."/>
            <person name="Bandaranaike D."/>
            <person name="Bellair M."/>
            <person name="Blankenburg K."/>
            <person name="Chao H."/>
            <person name="Dinh H."/>
            <person name="Doddapaneni H."/>
            <person name="Downs B."/>
            <person name="Dugan-Rocha S."/>
            <person name="Elkadiri S."/>
            <person name="Gnanaolivu R.D."/>
            <person name="Hernandez B."/>
            <person name="Javaid M."/>
            <person name="Jayaseelan J.C."/>
            <person name="Lee S."/>
            <person name="Li M."/>
            <person name="Ming W."/>
            <person name="Munidasa M."/>
            <person name="Muniz J."/>
            <person name="Nguyen L."/>
            <person name="Ongeri F."/>
            <person name="Osuji N."/>
            <person name="Pu L.-L."/>
            <person name="Puazo M."/>
            <person name="Qu C."/>
            <person name="Quiroz J."/>
            <person name="Raj R."/>
            <person name="Weissenberger G."/>
            <person name="Xin Y."/>
            <person name="Zou X."/>
            <person name="Han Y."/>
            <person name="Richards S."/>
            <person name="Worley K."/>
            <person name="Muzny D."/>
            <person name="Gibbs R."/>
        </authorList>
    </citation>
    <scope>NUCLEOTIDE SEQUENCE</scope>
    <source>
        <strain evidence="11">Sampled in the wild</strain>
    </source>
</reference>
<feature type="domain" description="CMP/dCMP-type deaminase" evidence="10">
    <location>
        <begin position="17"/>
        <end position="150"/>
    </location>
</feature>
<evidence type="ECO:0000313" key="11">
    <source>
        <dbReference type="EMBL" id="KAG8228384.1"/>
    </source>
</evidence>
<evidence type="ECO:0000256" key="7">
    <source>
        <dbReference type="ARBA" id="ARBA00022833"/>
    </source>
</evidence>
<name>A0A8K0K4T3_LADFU</name>
<keyword evidence="5" id="KW-0479">Metal-binding</keyword>
<organism evidence="11 12">
    <name type="scientific">Ladona fulva</name>
    <name type="common">Scarce chaser dragonfly</name>
    <name type="synonym">Libellula fulva</name>
    <dbReference type="NCBI Taxonomy" id="123851"/>
    <lineage>
        <taxon>Eukaryota</taxon>
        <taxon>Metazoa</taxon>
        <taxon>Ecdysozoa</taxon>
        <taxon>Arthropoda</taxon>
        <taxon>Hexapoda</taxon>
        <taxon>Insecta</taxon>
        <taxon>Pterygota</taxon>
        <taxon>Palaeoptera</taxon>
        <taxon>Odonata</taxon>
        <taxon>Epiprocta</taxon>
        <taxon>Anisoptera</taxon>
        <taxon>Libelluloidea</taxon>
        <taxon>Libellulidae</taxon>
        <taxon>Ladona</taxon>
    </lineage>
</organism>
<dbReference type="InterPro" id="IPR050202">
    <property type="entry name" value="Cyt/Deoxycyt_deaminase"/>
</dbReference>
<dbReference type="GO" id="GO:0004126">
    <property type="term" value="F:cytidine deaminase activity"/>
    <property type="evidence" value="ECO:0007669"/>
    <property type="project" value="UniProtKB-EC"/>
</dbReference>
<gene>
    <name evidence="11" type="ORF">J437_LFUL008234</name>
</gene>
<dbReference type="InterPro" id="IPR002125">
    <property type="entry name" value="CMP_dCMP_dom"/>
</dbReference>
<evidence type="ECO:0000259" key="10">
    <source>
        <dbReference type="PROSITE" id="PS51747"/>
    </source>
</evidence>
<comment type="cofactor">
    <cofactor evidence="1">
        <name>Zn(2+)</name>
        <dbReference type="ChEBI" id="CHEBI:29105"/>
    </cofactor>
</comment>
<dbReference type="FunFam" id="3.40.140.10:FF:000008">
    <property type="entry name" value="Cytidine deaminase"/>
    <property type="match status" value="1"/>
</dbReference>
<evidence type="ECO:0000256" key="8">
    <source>
        <dbReference type="ARBA" id="ARBA00032005"/>
    </source>
</evidence>
<dbReference type="EMBL" id="KZ308370">
    <property type="protein sequence ID" value="KAG8228384.1"/>
    <property type="molecule type" value="Genomic_DNA"/>
</dbReference>
<reference evidence="11" key="2">
    <citation type="submission" date="2017-10" db="EMBL/GenBank/DDBJ databases">
        <title>Ladona fulva Genome sequencing and assembly.</title>
        <authorList>
            <person name="Murali S."/>
            <person name="Richards S."/>
            <person name="Bandaranaike D."/>
            <person name="Bellair M."/>
            <person name="Blankenburg K."/>
            <person name="Chao H."/>
            <person name="Dinh H."/>
            <person name="Doddapaneni H."/>
            <person name="Dugan-Rocha S."/>
            <person name="Elkadiri S."/>
            <person name="Gnanaolivu R."/>
            <person name="Hernandez B."/>
            <person name="Skinner E."/>
            <person name="Javaid M."/>
            <person name="Lee S."/>
            <person name="Li M."/>
            <person name="Ming W."/>
            <person name="Munidasa M."/>
            <person name="Muniz J."/>
            <person name="Nguyen L."/>
            <person name="Hughes D."/>
            <person name="Osuji N."/>
            <person name="Pu L.-L."/>
            <person name="Puazo M."/>
            <person name="Qu C."/>
            <person name="Quiroz J."/>
            <person name="Raj R."/>
            <person name="Weissenberger G."/>
            <person name="Xin Y."/>
            <person name="Zou X."/>
            <person name="Han Y."/>
            <person name="Worley K."/>
            <person name="Muzny D."/>
            <person name="Gibbs R."/>
        </authorList>
    </citation>
    <scope>NUCLEOTIDE SEQUENCE</scope>
    <source>
        <strain evidence="11">Sampled in the wild</strain>
    </source>
</reference>
<comment type="caution">
    <text evidence="11">The sequence shown here is derived from an EMBL/GenBank/DDBJ whole genome shotgun (WGS) entry which is preliminary data.</text>
</comment>
<dbReference type="PANTHER" id="PTHR11644">
    <property type="entry name" value="CYTIDINE DEAMINASE"/>
    <property type="match status" value="1"/>
</dbReference>
<dbReference type="CDD" id="cd01283">
    <property type="entry name" value="cytidine_deaminase"/>
    <property type="match status" value="1"/>
</dbReference>
<evidence type="ECO:0000313" key="12">
    <source>
        <dbReference type="Proteomes" id="UP000792457"/>
    </source>
</evidence>
<dbReference type="Pfam" id="PF00383">
    <property type="entry name" value="dCMP_cyt_deam_1"/>
    <property type="match status" value="1"/>
</dbReference>
<keyword evidence="7" id="KW-0862">Zinc</keyword>
<dbReference type="NCBIfam" id="NF004064">
    <property type="entry name" value="PRK05578.1"/>
    <property type="match status" value="1"/>
</dbReference>
<comment type="similarity">
    <text evidence="3">Belongs to the cytidine and deoxycytidylate deaminase family.</text>
</comment>
<evidence type="ECO:0000256" key="9">
    <source>
        <dbReference type="ARBA" id="ARBA00049558"/>
    </source>
</evidence>
<keyword evidence="12" id="KW-1185">Reference proteome</keyword>
<sequence length="153" mass="16695">MSNTNGSTVVPYRYLGEKAQLLINAAFSARKHAYCPFSKFAVGAAVSWCDSEGIDYGSNVESSSYGNSICAERTAATKGITEGKRRLEAVAVVAEMPDREEFVSPCGICRQFLFEFGDKVDIFLAKPSSLHEKVLVTSIDSLLPLGFRLNKLN</sequence>
<accession>A0A8K0K4T3</accession>
<dbReference type="GO" id="GO:0055086">
    <property type="term" value="P:nucleobase-containing small molecule metabolic process"/>
    <property type="evidence" value="ECO:0007669"/>
    <property type="project" value="UniProtKB-ARBA"/>
</dbReference>